<proteinExistence type="predicted"/>
<keyword evidence="3" id="KW-1185">Reference proteome</keyword>
<dbReference type="EMBL" id="FMYH01000005">
    <property type="protein sequence ID" value="SDD12194.1"/>
    <property type="molecule type" value="Genomic_DNA"/>
</dbReference>
<evidence type="ECO:0000313" key="3">
    <source>
        <dbReference type="Proteomes" id="UP000199039"/>
    </source>
</evidence>
<dbReference type="Proteomes" id="UP000199039">
    <property type="component" value="Unassembled WGS sequence"/>
</dbReference>
<gene>
    <name evidence="2" type="ORF">SAMN05216410_2886</name>
</gene>
<dbReference type="AlphaFoldDB" id="A0A1G6S684"/>
<evidence type="ECO:0000313" key="2">
    <source>
        <dbReference type="EMBL" id="SDD12194.1"/>
    </source>
</evidence>
<protein>
    <submittedName>
        <fullName evidence="2">Uncharacterized protein</fullName>
    </submittedName>
</protein>
<feature type="region of interest" description="Disordered" evidence="1">
    <location>
        <begin position="145"/>
        <end position="165"/>
    </location>
</feature>
<reference evidence="2 3" key="1">
    <citation type="submission" date="2016-09" db="EMBL/GenBank/DDBJ databases">
        <authorList>
            <person name="Capua I."/>
            <person name="De Benedictis P."/>
            <person name="Joannis T."/>
            <person name="Lombin L.H."/>
            <person name="Cattoli G."/>
        </authorList>
    </citation>
    <scope>NUCLEOTIDE SEQUENCE [LARGE SCALE GENOMIC DNA]</scope>
    <source>
        <strain evidence="2 3">ISLP-3</strain>
    </source>
</reference>
<accession>A0A1G6S684</accession>
<sequence length="165" mass="18162">MITGIAVGPVDVTVVRLDDPPATELDGWEDMVEISIVAAGRVHAVGMEDPPPADGRLDRDGPGWYRLRIHAAGRDIAYDSVVDEPVEKYLVQSWPAPPESPRALSLSPSALATVAARRSNPPPPRRAFVTPEWETRERERAFLARENLFRHSPQGQSDPDAPSRQ</sequence>
<dbReference type="STRING" id="1814289.SAMN05216410_2886"/>
<evidence type="ECO:0000256" key="1">
    <source>
        <dbReference type="SAM" id="MobiDB-lite"/>
    </source>
</evidence>
<organism evidence="2 3">
    <name type="scientific">Sanguibacter gelidistatuariae</name>
    <dbReference type="NCBI Taxonomy" id="1814289"/>
    <lineage>
        <taxon>Bacteria</taxon>
        <taxon>Bacillati</taxon>
        <taxon>Actinomycetota</taxon>
        <taxon>Actinomycetes</taxon>
        <taxon>Micrococcales</taxon>
        <taxon>Sanguibacteraceae</taxon>
        <taxon>Sanguibacter</taxon>
    </lineage>
</organism>
<name>A0A1G6S684_9MICO</name>